<dbReference type="InterPro" id="IPR004170">
    <property type="entry name" value="WWE_dom"/>
</dbReference>
<reference evidence="3" key="1">
    <citation type="submission" date="2020-04" db="EMBL/GenBank/DDBJ databases">
        <authorList>
            <person name="Alioto T."/>
            <person name="Alioto T."/>
            <person name="Gomez Garrido J."/>
        </authorList>
    </citation>
    <scope>NUCLEOTIDE SEQUENCE</scope>
    <source>
        <strain evidence="3">A484AB</strain>
    </source>
</reference>
<feature type="compositionally biased region" description="Low complexity" evidence="1">
    <location>
        <begin position="1433"/>
        <end position="1444"/>
    </location>
</feature>
<feature type="compositionally biased region" description="Basic and acidic residues" evidence="1">
    <location>
        <begin position="1767"/>
        <end position="1777"/>
    </location>
</feature>
<dbReference type="OrthoDB" id="423283at2759"/>
<keyword evidence="2" id="KW-0812">Transmembrane</keyword>
<sequence length="1888" mass="209331">MKIDRSKLRKAQSELPSNCQQLIHKLKEANDEETAEILKGIQTWHFGKCELFHWIDVLDKFDAILTNVSKHAEGSDWVLVYDQLHLKDKEQAKKYKELISNILKFTGLLVEHSYARHIYSSMEHLIALLSASDMEVVLCVLNVLYIFSKRSNFISRLPVEQRKTLHQRLNCLAESWGGDANGFGLAHCSKDLPADQFPESASNVHFEFYSDAKKEDEKSKTPDMMVSVLNVESSSDKKKYVPLTDYILNVVKFVDAILSNNSTDDHIREFVRHQGLEPLIKILSLPNLPLDFPSSPACHSVGIVSRSILFLCQEHQLLHQGLQQLTDTLKTLDPLNNCLTRTGQSVLLQEVLKSPKPFQAINSYHQTPLLHAMSATQSYVNMFTYICKSIQNDVRTICINHWGERIETLQKLCQLYSSLVWESSVLLVLCTQENIPDECDALKQDLQRLSELVENDTESSTSEATRKLSDSTRRPSDDNQGSSDGSRILSDDVQPSPEDFRTSSDKPGTSTSEEATTSNQPQKTKPKASPKHRLLKHLLAASSRLGRSLAEFFSLLVRLAVGSGQRQRRPQHMVTPAMPTIPGKLIASQLAKLLAHGLSWEDPGKCELPRLSLTFYICSLGFVQPMLFDDRKHPYHLMLQQLVASGGLHALYDRFQWVVTRETSKPSSTNPDEQSTLPEGSEEFVNAWLALIERLVNPKFIMESPHTLPAPAEGAASRNGFEPRKFLMSTQKHAFSAVDTLWEHKPVKSYGILMKQSMLSILCHIIHGEKLLKTGDKSGAESSDTSVPTASAETQEVNEEHLRQLMDMGFTREHARSALLNTATIEQATEYALTRAPAPTQGTQQLGISLEMSEEDQMMQAIALSLGENFPMVVDQPPSGATETSKPEETKESEQKPTPKEEDKDETLDSTVIDNFAANMLPGCVTLVSDVPETVYKACDLIVAISARNGPDWRDRVLGEILNTVRETAISLCELYENLDFKNEGVAEQIAEYCAKPQAGLLKSMLHLLSLVLEELKSPCALLILESGTQEILGKLLMVVQKCLVDLMTDGGKPTTPSWLTPLLILIDLYEKSVEAHHRKVAHDKCTGSIWKWFDDRSGRWHNYSNSNNNTIDAAYRKGETSIRFTAGRRRYVVHFDTMIQVNEDSGNRRPIMLEVTPSTPPASADQTKPPVETDKTSTASEQAKTTEQQKPETKTAVSPEESNKLVSLPSEQKEYLVRSCVSLISLPVENSALNAAVRLCVRLTRDDHLAQVFVEAGGPHHILELKRSSKFDGFVMLLTLLLRHVLEDRDTLRHTMEKVIRSAMVSGIGSTNSGVGSNSLGTKEFNYLLRVLSPVAARQPEIFKELLLKSMKFTLPAQIKRGGQPGNEVTIPPNQALLVNTIPVVKPPKIPKVSESVRGVVYELLNALCKDPEDSKADESVTTATEELSCDSQGSGPSQSQVGRTLGELGDLLDGRPTPSLVRHLTGESLPTEDIEDMIIDIESSCSQSSSTGSKDKSKETEGNKMENESKPLLNKKTVLGILSELVKSYSGVAQLIAEYEIQRPGKQNNSQMPVLAFIMDYLLPSDSTKTQSDHSHRARLLLTVMAACNHSPDAQAILVNEVKDSLARALAMPESPQKHLRLQALFQLVLGIIDSGCNAQQQNSSINAAQQNGTIKLFVKKGVVSDLARVSQSLDLSSPNVVATINSLLKPLEKLSNLVNLPTPANAGTAATEKKNDSLDTTSRTSDVAEHILRVSGNRVTREETEAGREEGQEFSDLESSGLHIEGRAVRRDPDQSYMIGSEGETDAVNGTTVSTVSEQPQESDRVPESDDDFSSPISPSLDALVIEIHREASHDSSVDQGGGEEESYDHSRIDVDNDDEDDEDDDEEMMMKTRMKMTKTIIDLM</sequence>
<proteinExistence type="predicted"/>
<feature type="compositionally biased region" description="Acidic residues" evidence="1">
    <location>
        <begin position="1859"/>
        <end position="1871"/>
    </location>
</feature>
<feature type="region of interest" description="Disordered" evidence="1">
    <location>
        <begin position="1147"/>
        <end position="1209"/>
    </location>
</feature>
<dbReference type="InterPro" id="IPR009060">
    <property type="entry name" value="UBA-like_sf"/>
</dbReference>
<feature type="region of interest" description="Disordered" evidence="1">
    <location>
        <begin position="775"/>
        <end position="797"/>
    </location>
</feature>
<feature type="compositionally biased region" description="Polar residues" evidence="1">
    <location>
        <begin position="1791"/>
        <end position="1803"/>
    </location>
</feature>
<dbReference type="PROSITE" id="PS50030">
    <property type="entry name" value="UBA"/>
    <property type="match status" value="1"/>
</dbReference>
<dbReference type="EMBL" id="CACRXK020002390">
    <property type="protein sequence ID" value="CAB3994099.1"/>
    <property type="molecule type" value="Genomic_DNA"/>
</dbReference>
<evidence type="ECO:0000313" key="3">
    <source>
        <dbReference type="EMBL" id="CAB3994099.1"/>
    </source>
</evidence>
<dbReference type="Proteomes" id="UP001152795">
    <property type="component" value="Unassembled WGS sequence"/>
</dbReference>
<feature type="compositionally biased region" description="Polar residues" evidence="1">
    <location>
        <begin position="780"/>
        <end position="795"/>
    </location>
</feature>
<dbReference type="CDD" id="cd14288">
    <property type="entry name" value="UBA_HUWE1"/>
    <property type="match status" value="1"/>
</dbReference>
<dbReference type="SUPFAM" id="SSF46934">
    <property type="entry name" value="UBA-like"/>
    <property type="match status" value="1"/>
</dbReference>
<feature type="region of interest" description="Disordered" evidence="1">
    <location>
        <begin position="871"/>
        <end position="907"/>
    </location>
</feature>
<keyword evidence="4" id="KW-1185">Reference proteome</keyword>
<feature type="region of interest" description="Disordered" evidence="1">
    <location>
        <begin position="1414"/>
        <end position="1470"/>
    </location>
</feature>
<comment type="caution">
    <text evidence="3">The sequence shown here is derived from an EMBL/GenBank/DDBJ whole genome shotgun (WGS) entry which is preliminary data.</text>
</comment>
<organism evidence="3 4">
    <name type="scientific">Paramuricea clavata</name>
    <name type="common">Red gorgonian</name>
    <name type="synonym">Violescent sea-whip</name>
    <dbReference type="NCBI Taxonomy" id="317549"/>
    <lineage>
        <taxon>Eukaryota</taxon>
        <taxon>Metazoa</taxon>
        <taxon>Cnidaria</taxon>
        <taxon>Anthozoa</taxon>
        <taxon>Octocorallia</taxon>
        <taxon>Malacalcyonacea</taxon>
        <taxon>Plexauridae</taxon>
        <taxon>Paramuricea</taxon>
    </lineage>
</organism>
<keyword evidence="2" id="KW-0472">Membrane</keyword>
<dbReference type="InterPro" id="IPR041918">
    <property type="entry name" value="UBA_HUWE1"/>
</dbReference>
<keyword evidence="2" id="KW-1133">Transmembrane helix</keyword>
<dbReference type="SUPFAM" id="SSF117839">
    <property type="entry name" value="WWE domain"/>
    <property type="match status" value="1"/>
</dbReference>
<evidence type="ECO:0000256" key="1">
    <source>
        <dbReference type="SAM" id="MobiDB-lite"/>
    </source>
</evidence>
<name>A0A6S7GVE1_PARCT</name>
<feature type="non-terminal residue" evidence="3">
    <location>
        <position position="1888"/>
    </location>
</feature>
<dbReference type="InterPro" id="IPR015940">
    <property type="entry name" value="UBA"/>
</dbReference>
<dbReference type="SMART" id="SM00678">
    <property type="entry name" value="WWE"/>
    <property type="match status" value="1"/>
</dbReference>
<feature type="region of interest" description="Disordered" evidence="1">
    <location>
        <begin position="1835"/>
        <end position="1873"/>
    </location>
</feature>
<feature type="region of interest" description="Disordered" evidence="1">
    <location>
        <begin position="1484"/>
        <end position="1511"/>
    </location>
</feature>
<dbReference type="Pfam" id="PF02825">
    <property type="entry name" value="WWE"/>
    <property type="match status" value="1"/>
</dbReference>
<feature type="compositionally biased region" description="Polar residues" evidence="1">
    <location>
        <begin position="505"/>
        <end position="523"/>
    </location>
</feature>
<feature type="compositionally biased region" description="Basic and acidic residues" evidence="1">
    <location>
        <begin position="1495"/>
        <end position="1511"/>
    </location>
</feature>
<feature type="compositionally biased region" description="Basic and acidic residues" evidence="1">
    <location>
        <begin position="464"/>
        <end position="477"/>
    </location>
</feature>
<feature type="compositionally biased region" description="Basic residues" evidence="1">
    <location>
        <begin position="524"/>
        <end position="533"/>
    </location>
</feature>
<dbReference type="Pfam" id="PF00627">
    <property type="entry name" value="UBA"/>
    <property type="match status" value="1"/>
</dbReference>
<feature type="compositionally biased region" description="Basic and acidic residues" evidence="1">
    <location>
        <begin position="885"/>
        <end position="902"/>
    </location>
</feature>
<evidence type="ECO:0000256" key="2">
    <source>
        <dbReference type="SAM" id="Phobius"/>
    </source>
</evidence>
<evidence type="ECO:0000313" key="4">
    <source>
        <dbReference type="Proteomes" id="UP001152795"/>
    </source>
</evidence>
<dbReference type="GO" id="GO:0008270">
    <property type="term" value="F:zinc ion binding"/>
    <property type="evidence" value="ECO:0007669"/>
    <property type="project" value="InterPro"/>
</dbReference>
<gene>
    <name evidence="3" type="ORF">PACLA_8A045846</name>
</gene>
<dbReference type="GO" id="GO:0016874">
    <property type="term" value="F:ligase activity"/>
    <property type="evidence" value="ECO:0007669"/>
    <property type="project" value="UniProtKB-KW"/>
</dbReference>
<dbReference type="Gene3D" id="1.10.8.10">
    <property type="entry name" value="DNA helicase RuvA subunit, C-terminal domain"/>
    <property type="match status" value="1"/>
</dbReference>
<dbReference type="Gene3D" id="3.30.720.50">
    <property type="match status" value="1"/>
</dbReference>
<dbReference type="InterPro" id="IPR018123">
    <property type="entry name" value="WWE-dom_subgr"/>
</dbReference>
<feature type="compositionally biased region" description="Low complexity" evidence="1">
    <location>
        <begin position="1484"/>
        <end position="1494"/>
    </location>
</feature>
<dbReference type="InterPro" id="IPR010309">
    <property type="entry name" value="E3_Ub_ligase_DUF908"/>
</dbReference>
<accession>A0A6S7GVE1</accession>
<feature type="transmembrane region" description="Helical" evidence="2">
    <location>
        <begin position="125"/>
        <end position="147"/>
    </location>
</feature>
<dbReference type="PROSITE" id="PS50918">
    <property type="entry name" value="WWE"/>
    <property type="match status" value="1"/>
</dbReference>
<feature type="compositionally biased region" description="Basic and acidic residues" evidence="1">
    <location>
        <begin position="1742"/>
        <end position="1754"/>
    </location>
</feature>
<feature type="region of interest" description="Disordered" evidence="1">
    <location>
        <begin position="1706"/>
        <end position="1821"/>
    </location>
</feature>
<dbReference type="Pfam" id="PF06012">
    <property type="entry name" value="DUF908"/>
    <property type="match status" value="1"/>
</dbReference>
<feature type="region of interest" description="Disordered" evidence="1">
    <location>
        <begin position="452"/>
        <end position="533"/>
    </location>
</feature>
<keyword evidence="3" id="KW-0436">Ligase</keyword>
<protein>
    <submittedName>
        <fullName evidence="3">E3 ubiquitin- ligase HUWE1 isoform X8</fullName>
    </submittedName>
</protein>
<dbReference type="InterPro" id="IPR037197">
    <property type="entry name" value="WWE_dom_sf"/>
</dbReference>